<name>A0A2M7WVQ5_UNCKA</name>
<dbReference type="GO" id="GO:0046872">
    <property type="term" value="F:metal ion binding"/>
    <property type="evidence" value="ECO:0007669"/>
    <property type="project" value="UniProtKB-KW"/>
</dbReference>
<proteinExistence type="predicted"/>
<evidence type="ECO:0000313" key="4">
    <source>
        <dbReference type="EMBL" id="PJA37101.1"/>
    </source>
</evidence>
<dbReference type="AlphaFoldDB" id="A0A2M7WVQ5"/>
<feature type="domain" description="DDE Tnp4" evidence="3">
    <location>
        <begin position="138"/>
        <end position="283"/>
    </location>
</feature>
<evidence type="ECO:0000259" key="3">
    <source>
        <dbReference type="Pfam" id="PF13359"/>
    </source>
</evidence>
<evidence type="ECO:0000256" key="1">
    <source>
        <dbReference type="ARBA" id="ARBA00001968"/>
    </source>
</evidence>
<evidence type="ECO:0000313" key="5">
    <source>
        <dbReference type="Proteomes" id="UP000230538"/>
    </source>
</evidence>
<evidence type="ECO:0000256" key="2">
    <source>
        <dbReference type="ARBA" id="ARBA00022723"/>
    </source>
</evidence>
<comment type="cofactor">
    <cofactor evidence="1">
        <name>a divalent metal cation</name>
        <dbReference type="ChEBI" id="CHEBI:60240"/>
    </cofactor>
</comment>
<dbReference type="InterPro" id="IPR027806">
    <property type="entry name" value="HARBI1_dom"/>
</dbReference>
<dbReference type="Pfam" id="PF13359">
    <property type="entry name" value="DDE_Tnp_4"/>
    <property type="match status" value="1"/>
</dbReference>
<dbReference type="EMBL" id="PFXB01000134">
    <property type="protein sequence ID" value="PJA37101.1"/>
    <property type="molecule type" value="Genomic_DNA"/>
</dbReference>
<protein>
    <recommendedName>
        <fullName evidence="3">DDE Tnp4 domain-containing protein</fullName>
    </recommendedName>
</protein>
<keyword evidence="2" id="KW-0479">Metal-binding</keyword>
<gene>
    <name evidence="4" type="ORF">CO181_05000</name>
</gene>
<dbReference type="Proteomes" id="UP000230538">
    <property type="component" value="Unassembled WGS sequence"/>
</dbReference>
<organism evidence="4 5">
    <name type="scientific">candidate division WWE3 bacterium CG_4_9_14_3_um_filter_43_9</name>
    <dbReference type="NCBI Taxonomy" id="1975082"/>
    <lineage>
        <taxon>Bacteria</taxon>
        <taxon>Katanobacteria</taxon>
    </lineage>
</organism>
<sequence length="290" mass="33676">MYAYLFKHPHLFPSILGITFSQFKVLVPRFSHALHQAENEAAYRKKRCRAPGAGRKPSIFISDAAKLFFILFYYKVYPTYRLAQVLFRLDIHQLYFWKEFLEPVLFETLGYQLNLPKVKARCLDKVLEICPALSEFIVDATERQIRRPKDNVKQEFYYSGKSKCHSVKNHILVHPRNHRILSVSQTVEGKRHDKTLLEDDPILTLVPPHATSVADTGYLGMDKTAPWIKFVIPRKKPPGGELTSEDKANNRQISAIRVRAEHPFAYLKHFNVLKQTFRNTINKAHTPFVT</sequence>
<feature type="non-terminal residue" evidence="4">
    <location>
        <position position="290"/>
    </location>
</feature>
<comment type="caution">
    <text evidence="4">The sequence shown here is derived from an EMBL/GenBank/DDBJ whole genome shotgun (WGS) entry which is preliminary data.</text>
</comment>
<reference evidence="5" key="1">
    <citation type="submission" date="2017-09" db="EMBL/GenBank/DDBJ databases">
        <title>Depth-based differentiation of microbial function through sediment-hosted aquifers and enrichment of novel symbionts in the deep terrestrial subsurface.</title>
        <authorList>
            <person name="Probst A.J."/>
            <person name="Ladd B."/>
            <person name="Jarett J.K."/>
            <person name="Geller-Mcgrath D.E."/>
            <person name="Sieber C.M.K."/>
            <person name="Emerson J.B."/>
            <person name="Anantharaman K."/>
            <person name="Thomas B.C."/>
            <person name="Malmstrom R."/>
            <person name="Stieglmeier M."/>
            <person name="Klingl A."/>
            <person name="Woyke T."/>
            <person name="Ryan C.M."/>
            <person name="Banfield J.F."/>
        </authorList>
    </citation>
    <scope>NUCLEOTIDE SEQUENCE [LARGE SCALE GENOMIC DNA]</scope>
</reference>
<accession>A0A2M7WVQ5</accession>